<dbReference type="EMBL" id="JANPWB010000001">
    <property type="protein sequence ID" value="KAJ1216586.1"/>
    <property type="molecule type" value="Genomic_DNA"/>
</dbReference>
<name>A0AAV7WV37_PLEWA</name>
<dbReference type="Proteomes" id="UP001066276">
    <property type="component" value="Chromosome 1_1"/>
</dbReference>
<accession>A0AAV7WV37</accession>
<sequence>MRWGDAERARPGAGLRWEACPAVGAASCLHRWPEEAFMLLWSWALPGGGPSAVTSGRGPLKRDLASPGLGVRGLVVAAAWPRGLGERVDLSWSGACGCRTLSLWWWPAGRPGSPAGARRAVEAVISHGKGNFQFHFSAESRARGKKSRRSALKAG</sequence>
<keyword evidence="2" id="KW-1185">Reference proteome</keyword>
<dbReference type="AlphaFoldDB" id="A0AAV7WV37"/>
<organism evidence="1 2">
    <name type="scientific">Pleurodeles waltl</name>
    <name type="common">Iberian ribbed newt</name>
    <dbReference type="NCBI Taxonomy" id="8319"/>
    <lineage>
        <taxon>Eukaryota</taxon>
        <taxon>Metazoa</taxon>
        <taxon>Chordata</taxon>
        <taxon>Craniata</taxon>
        <taxon>Vertebrata</taxon>
        <taxon>Euteleostomi</taxon>
        <taxon>Amphibia</taxon>
        <taxon>Batrachia</taxon>
        <taxon>Caudata</taxon>
        <taxon>Salamandroidea</taxon>
        <taxon>Salamandridae</taxon>
        <taxon>Pleurodelinae</taxon>
        <taxon>Pleurodeles</taxon>
    </lineage>
</organism>
<evidence type="ECO:0000313" key="2">
    <source>
        <dbReference type="Proteomes" id="UP001066276"/>
    </source>
</evidence>
<evidence type="ECO:0000313" key="1">
    <source>
        <dbReference type="EMBL" id="KAJ1216586.1"/>
    </source>
</evidence>
<reference evidence="1" key="1">
    <citation type="journal article" date="2022" name="bioRxiv">
        <title>Sequencing and chromosome-scale assembly of the giantPleurodeles waltlgenome.</title>
        <authorList>
            <person name="Brown T."/>
            <person name="Elewa A."/>
            <person name="Iarovenko S."/>
            <person name="Subramanian E."/>
            <person name="Araus A.J."/>
            <person name="Petzold A."/>
            <person name="Susuki M."/>
            <person name="Suzuki K.-i.T."/>
            <person name="Hayashi T."/>
            <person name="Toyoda A."/>
            <person name="Oliveira C."/>
            <person name="Osipova E."/>
            <person name="Leigh N.D."/>
            <person name="Simon A."/>
            <person name="Yun M.H."/>
        </authorList>
    </citation>
    <scope>NUCLEOTIDE SEQUENCE</scope>
    <source>
        <strain evidence="1">20211129_DDA</strain>
        <tissue evidence="1">Liver</tissue>
    </source>
</reference>
<comment type="caution">
    <text evidence="1">The sequence shown here is derived from an EMBL/GenBank/DDBJ whole genome shotgun (WGS) entry which is preliminary data.</text>
</comment>
<protein>
    <submittedName>
        <fullName evidence="1">Uncharacterized protein</fullName>
    </submittedName>
</protein>
<gene>
    <name evidence="1" type="ORF">NDU88_004187</name>
</gene>
<proteinExistence type="predicted"/>